<feature type="compositionally biased region" description="Polar residues" evidence="3">
    <location>
        <begin position="784"/>
        <end position="798"/>
    </location>
</feature>
<feature type="compositionally biased region" description="Basic and acidic residues" evidence="3">
    <location>
        <begin position="677"/>
        <end position="701"/>
    </location>
</feature>
<feature type="compositionally biased region" description="Basic residues" evidence="3">
    <location>
        <begin position="340"/>
        <end position="354"/>
    </location>
</feature>
<evidence type="ECO:0000313" key="4">
    <source>
        <dbReference type="EMBL" id="CAI4218504.1"/>
    </source>
</evidence>
<feature type="compositionally biased region" description="Low complexity" evidence="3">
    <location>
        <begin position="746"/>
        <end position="756"/>
    </location>
</feature>
<dbReference type="InterPro" id="IPR015943">
    <property type="entry name" value="WD40/YVTN_repeat-like_dom_sf"/>
</dbReference>
<accession>A0A9P1HB87</accession>
<dbReference type="GO" id="GO:0005829">
    <property type="term" value="C:cytosol"/>
    <property type="evidence" value="ECO:0007669"/>
    <property type="project" value="TreeGrafter"/>
</dbReference>
<dbReference type="SUPFAM" id="SSF50978">
    <property type="entry name" value="WD40 repeat-like"/>
    <property type="match status" value="1"/>
</dbReference>
<dbReference type="GO" id="GO:0016239">
    <property type="term" value="P:positive regulation of macroautophagy"/>
    <property type="evidence" value="ECO:0007669"/>
    <property type="project" value="TreeGrafter"/>
</dbReference>
<feature type="region of interest" description="Disordered" evidence="3">
    <location>
        <begin position="13"/>
        <end position="32"/>
    </location>
</feature>
<dbReference type="GO" id="GO:1904263">
    <property type="term" value="P:positive regulation of TORC1 signaling"/>
    <property type="evidence" value="ECO:0007669"/>
    <property type="project" value="TreeGrafter"/>
</dbReference>
<name>A0A9P1HB87_9PEZI</name>
<keyword evidence="5" id="KW-1185">Reference proteome</keyword>
<feature type="compositionally biased region" description="Low complexity" evidence="3">
    <location>
        <begin position="16"/>
        <end position="32"/>
    </location>
</feature>
<keyword evidence="2" id="KW-0677">Repeat</keyword>
<evidence type="ECO:0000256" key="3">
    <source>
        <dbReference type="SAM" id="MobiDB-lite"/>
    </source>
</evidence>
<dbReference type="GO" id="GO:0061700">
    <property type="term" value="C:GATOR2 complex"/>
    <property type="evidence" value="ECO:0007669"/>
    <property type="project" value="TreeGrafter"/>
</dbReference>
<feature type="region of interest" description="Disordered" evidence="3">
    <location>
        <begin position="677"/>
        <end position="722"/>
    </location>
</feature>
<reference evidence="4" key="1">
    <citation type="submission" date="2022-11" db="EMBL/GenBank/DDBJ databases">
        <authorList>
            <person name="Scott C."/>
            <person name="Bruce N."/>
        </authorList>
    </citation>
    <scope>NUCLEOTIDE SEQUENCE</scope>
</reference>
<dbReference type="PANTHER" id="PTHR46200:SF1">
    <property type="entry name" value="GATOR COMPLEX PROTEIN WDR24"/>
    <property type="match status" value="1"/>
</dbReference>
<feature type="region of interest" description="Disordered" evidence="3">
    <location>
        <begin position="588"/>
        <end position="622"/>
    </location>
</feature>
<dbReference type="Gene3D" id="2.130.10.10">
    <property type="entry name" value="YVTN repeat-like/Quinoprotein amine dehydrogenase"/>
    <property type="match status" value="1"/>
</dbReference>
<proteinExistence type="predicted"/>
<keyword evidence="1" id="KW-0853">WD repeat</keyword>
<gene>
    <name evidence="4" type="ORF">PPNO1_LOCUS8085</name>
</gene>
<sequence length="1127" mass="122214">MYNRDNRIMRKLLGRAAPDSTTDTSTGGAAGITSAPSIAGPAYRSTVSQNAEYKAGVPILCLDASPDRRAAVNDGFDLRAVISAQPSIAKSGSASSIADQLSIKDVKWHGDSTIFTACSNGKIFSYDITRFGSGSSNFEFVQTMEDSRQDPAAQPAGGLTFRAVQGFKCNADSVRHVKWSPTDGLCFACGTESGVIMKWDIRKPASPLLRLPAHDKACSAISWHPDAPKAKWTISTPAPVATVAWRPGLWSATAQGKRVAQVAVTYDDTSQKRYGINAIHIWDLARPTMPFKEIDRFDAPPSGLLWKDQDLLWTAGRDGVFSQCDPKRLGGGRGRYFVGPRRRIHRTQQRRHSRSIPNTGASSTPPLAPTPPDDHNLTLDQSLKVTGLFKSQQAMAFGHAPAATNVETYHYLAASYLRILEQELPCSEGSKPFVDRVETILQRYARTAENARLFRLGQTWRILAYVANLLLLQRGQYHLEKRLGISPEVPKDVTIPKTKEVILQVPLATADQNGEETPRRLPSQAGLGAENRNLSVRSLLAEEIESTSNVPTPVVRAIRDTDDDNGGEVFIPGKRLTPVIEPESFTLGPAAHPQLADSPRRRLDSEPISIESNGSADTEQSITEGYDFYDTQALTKAIDVPKVGKPAPGRLTMDPKPRIRIRHASRIQDLLAEREEREAARMREKNPDGEYESRIRGKELEESPDITPARPQPRPKYQPQSEFPDDIFMISQSVIGTDVYSQGSVQSNTQSNTQSNPRSEYEHLNDEGDDDDESNGLELRVKKSNPNTKTSLPSPSKDQSQDITEHDYLYWPGDLPYPFPLSSRKASFNHNHPAGRDKTPPIDPYTVISRAIEFEARTSALNASAMVLLFRPLVPPSVIDPFHAMAILRQHHTRLMGMKHFVEAAQLRNVCVGFYCSACRKPREIDPRDGALSVWRCSRCRTHMAPCAVCGHRVAPAVDLDDPALCTWWYCPGCAHGGHASCLQAWHADQDPDGCCPTDGCGHACLPGRYRAETGTARSDELGRYVVADKVSGGPKVRVASGGGGGASAGAGTGGGVGGAAGLGTGISAGVSTSAPLLGSNATALGAGGGLVVPASGSASTVPSSVRSDVNDVPQSRAVETHTLWTR</sequence>
<feature type="compositionally biased region" description="Polar residues" evidence="3">
    <location>
        <begin position="610"/>
        <end position="622"/>
    </location>
</feature>
<dbReference type="OrthoDB" id="60955at2759"/>
<evidence type="ECO:0000256" key="1">
    <source>
        <dbReference type="ARBA" id="ARBA00022574"/>
    </source>
</evidence>
<dbReference type="InterPro" id="IPR037590">
    <property type="entry name" value="WDR24"/>
</dbReference>
<dbReference type="InterPro" id="IPR001680">
    <property type="entry name" value="WD40_rpt"/>
</dbReference>
<comment type="caution">
    <text evidence="4">The sequence shown here is derived from an EMBL/GenBank/DDBJ whole genome shotgun (WGS) entry which is preliminary data.</text>
</comment>
<feature type="region of interest" description="Disordered" evidence="3">
    <location>
        <begin position="340"/>
        <end position="374"/>
    </location>
</feature>
<dbReference type="InterPro" id="IPR036322">
    <property type="entry name" value="WD40_repeat_dom_sf"/>
</dbReference>
<protein>
    <submittedName>
        <fullName evidence="4">Uncharacterized protein</fullName>
    </submittedName>
</protein>
<dbReference type="EMBL" id="CALLCH030000018">
    <property type="protein sequence ID" value="CAI4218504.1"/>
    <property type="molecule type" value="Genomic_DNA"/>
</dbReference>
<evidence type="ECO:0000256" key="2">
    <source>
        <dbReference type="ARBA" id="ARBA00022737"/>
    </source>
</evidence>
<dbReference type="Proteomes" id="UP000838763">
    <property type="component" value="Unassembled WGS sequence"/>
</dbReference>
<dbReference type="PANTHER" id="PTHR46200">
    <property type="entry name" value="GATOR COMPLEX PROTEIN WDR24"/>
    <property type="match status" value="1"/>
</dbReference>
<dbReference type="SMART" id="SM00320">
    <property type="entry name" value="WD40"/>
    <property type="match status" value="3"/>
</dbReference>
<organism evidence="4 5">
    <name type="scientific">Parascedosporium putredinis</name>
    <dbReference type="NCBI Taxonomy" id="1442378"/>
    <lineage>
        <taxon>Eukaryota</taxon>
        <taxon>Fungi</taxon>
        <taxon>Dikarya</taxon>
        <taxon>Ascomycota</taxon>
        <taxon>Pezizomycotina</taxon>
        <taxon>Sordariomycetes</taxon>
        <taxon>Hypocreomycetidae</taxon>
        <taxon>Microascales</taxon>
        <taxon>Microascaceae</taxon>
        <taxon>Parascedosporium</taxon>
    </lineage>
</organism>
<evidence type="ECO:0000313" key="5">
    <source>
        <dbReference type="Proteomes" id="UP000838763"/>
    </source>
</evidence>
<dbReference type="AlphaFoldDB" id="A0A9P1HB87"/>
<dbReference type="GO" id="GO:0005774">
    <property type="term" value="C:vacuolar membrane"/>
    <property type="evidence" value="ECO:0007669"/>
    <property type="project" value="TreeGrafter"/>
</dbReference>
<feature type="region of interest" description="Disordered" evidence="3">
    <location>
        <begin position="742"/>
        <end position="803"/>
    </location>
</feature>